<reference evidence="1 2" key="2">
    <citation type="submission" date="2019-07" db="EMBL/GenBank/DDBJ databases">
        <authorList>
            <person name="Huang Y."/>
        </authorList>
    </citation>
    <scope>NUCLEOTIDE SEQUENCE [LARGE SCALE GENOMIC DNA]</scope>
    <source>
        <strain evidence="1 2">HY188</strain>
    </source>
</reference>
<keyword evidence="2" id="KW-1185">Reference proteome</keyword>
<evidence type="ECO:0000313" key="2">
    <source>
        <dbReference type="Proteomes" id="UP000317344"/>
    </source>
</evidence>
<organism evidence="1 2">
    <name type="scientific">Tomitella fengzijianii</name>
    <dbReference type="NCBI Taxonomy" id="2597660"/>
    <lineage>
        <taxon>Bacteria</taxon>
        <taxon>Bacillati</taxon>
        <taxon>Actinomycetota</taxon>
        <taxon>Actinomycetes</taxon>
        <taxon>Mycobacteriales</taxon>
        <taxon>Tomitella</taxon>
    </lineage>
</organism>
<reference evidence="1 2" key="1">
    <citation type="submission" date="2019-07" db="EMBL/GenBank/DDBJ databases">
        <title>Tomitella cavernea sp. nov., an actinomycete isolated from soil.</title>
        <authorList>
            <person name="Cheng J."/>
        </authorList>
    </citation>
    <scope>NUCLEOTIDE SEQUENCE [LARGE SCALE GENOMIC DNA]</scope>
    <source>
        <strain evidence="1 2">HY188</strain>
    </source>
</reference>
<evidence type="ECO:0000313" key="1">
    <source>
        <dbReference type="EMBL" id="QDQ98109.1"/>
    </source>
</evidence>
<proteinExistence type="predicted"/>
<dbReference type="EMBL" id="CP041765">
    <property type="protein sequence ID" value="QDQ98109.1"/>
    <property type="molecule type" value="Genomic_DNA"/>
</dbReference>
<sequence>MSDRDRLLDKGRALYDQTVARGVDQGRYRLIVDPTGTRPTMLVAGALFDQVPPTSWAEEQIDQQIKESGR</sequence>
<dbReference type="RefSeq" id="WP_143909461.1">
    <property type="nucleotide sequence ID" value="NZ_CP041765.1"/>
</dbReference>
<protein>
    <submittedName>
        <fullName evidence="1">Uncharacterized protein</fullName>
    </submittedName>
</protein>
<dbReference type="Proteomes" id="UP000317344">
    <property type="component" value="Chromosome"/>
</dbReference>
<gene>
    <name evidence="1" type="ORF">FO059_13295</name>
</gene>
<accession>A0A516X4V7</accession>
<name>A0A516X4V7_9ACTN</name>
<dbReference type="KEGG" id="toy:FO059_13295"/>
<dbReference type="AlphaFoldDB" id="A0A516X4V7"/>